<dbReference type="InterPro" id="IPR005164">
    <property type="entry name" value="Allantoicase"/>
</dbReference>
<protein>
    <submittedName>
        <fullName evidence="3">Allantoicase</fullName>
    </submittedName>
</protein>
<dbReference type="GO" id="GO:0004037">
    <property type="term" value="F:allantoicase activity"/>
    <property type="evidence" value="ECO:0007669"/>
    <property type="project" value="InterPro"/>
</dbReference>
<dbReference type="GO" id="GO:0000256">
    <property type="term" value="P:allantoin catabolic process"/>
    <property type="evidence" value="ECO:0007669"/>
    <property type="project" value="InterPro"/>
</dbReference>
<dbReference type="SUPFAM" id="SSF49785">
    <property type="entry name" value="Galactose-binding domain-like"/>
    <property type="match status" value="2"/>
</dbReference>
<accession>A0A507EK54</accession>
<sequence length="371" mass="41146">MTEITTDRNPFAQLVDLTANGNVLFATDDFFQVAETLILKQDPVWDEKKFTPFGKWMDGWETRRKRTEGHDWSIIKLGLSGTISGLHIDTAFFTGNQTPRISIQAACLEKDLALCRRSEMGSCATNEETKAADSIQTHLWEEILPMVALRPGYPGERHHYFGVTSAKRINYFPDGGVARLRAYGTVVKDWSRTSKTELVDLIALENGGTPVSSSNSHYGTPFNLISKPESEGMYDGWETARNPKRPPIFQKGKDGLLIIPGAEWVIFRVGVPDGGFAKSVMVDTAFFRGNYPESILVEACQNPGNASLEGAVWTPLVPRTRVKADSKHEFVVHPSIQQRCITHVRLTVFPDGGVARLRVYGTVVASSLSNL</sequence>
<name>A0A507EK54_9FUNG</name>
<dbReference type="Pfam" id="PF03561">
    <property type="entry name" value="Allantoicase"/>
    <property type="match status" value="2"/>
</dbReference>
<organism evidence="3 4">
    <name type="scientific">Chytriomyces confervae</name>
    <dbReference type="NCBI Taxonomy" id="246404"/>
    <lineage>
        <taxon>Eukaryota</taxon>
        <taxon>Fungi</taxon>
        <taxon>Fungi incertae sedis</taxon>
        <taxon>Chytridiomycota</taxon>
        <taxon>Chytridiomycota incertae sedis</taxon>
        <taxon>Chytridiomycetes</taxon>
        <taxon>Chytridiales</taxon>
        <taxon>Chytriomycetaceae</taxon>
        <taxon>Chytriomyces</taxon>
    </lineage>
</organism>
<dbReference type="Gene3D" id="2.60.120.260">
    <property type="entry name" value="Galactose-binding domain-like"/>
    <property type="match status" value="2"/>
</dbReference>
<evidence type="ECO:0000313" key="3">
    <source>
        <dbReference type="EMBL" id="TPX63578.1"/>
    </source>
</evidence>
<dbReference type="PANTHER" id="PTHR12045:SF3">
    <property type="entry name" value="INACTIVE ALLANTOICASE-RELATED"/>
    <property type="match status" value="1"/>
</dbReference>
<keyword evidence="4" id="KW-1185">Reference proteome</keyword>
<proteinExistence type="inferred from homology"/>
<evidence type="ECO:0000259" key="2">
    <source>
        <dbReference type="Pfam" id="PF03561"/>
    </source>
</evidence>
<dbReference type="InterPro" id="IPR008979">
    <property type="entry name" value="Galactose-bd-like_sf"/>
</dbReference>
<feature type="domain" description="Allantoicase" evidence="2">
    <location>
        <begin position="207"/>
        <end position="363"/>
    </location>
</feature>
<dbReference type="HAMAP" id="MF_00813">
    <property type="entry name" value="Allantoicase"/>
    <property type="match status" value="1"/>
</dbReference>
<evidence type="ECO:0000256" key="1">
    <source>
        <dbReference type="ARBA" id="ARBA00009242"/>
    </source>
</evidence>
<dbReference type="AlphaFoldDB" id="A0A507EK54"/>
<dbReference type="STRING" id="246404.A0A507EK54"/>
<gene>
    <name evidence="3" type="primary">DAL2</name>
    <name evidence="3" type="ORF">CcCBS67573_g08638</name>
</gene>
<dbReference type="PANTHER" id="PTHR12045">
    <property type="entry name" value="ALLANTOICASE"/>
    <property type="match status" value="1"/>
</dbReference>
<dbReference type="NCBIfam" id="TIGR02961">
    <property type="entry name" value="allantoicase"/>
    <property type="match status" value="1"/>
</dbReference>
<dbReference type="InterPro" id="IPR015908">
    <property type="entry name" value="Allantoicase_dom"/>
</dbReference>
<dbReference type="OrthoDB" id="10266039at2759"/>
<comment type="caution">
    <text evidence="3">The sequence shown here is derived from an EMBL/GenBank/DDBJ whole genome shotgun (WGS) entry which is preliminary data.</text>
</comment>
<dbReference type="PIRSF" id="PIRSF016516">
    <property type="entry name" value="Allantoicase"/>
    <property type="match status" value="1"/>
</dbReference>
<reference evidence="3 4" key="1">
    <citation type="journal article" date="2019" name="Sci. Rep.">
        <title>Comparative genomics of chytrid fungi reveal insights into the obligate biotrophic and pathogenic lifestyle of Synchytrium endobioticum.</title>
        <authorList>
            <person name="van de Vossenberg B.T.L.H."/>
            <person name="Warris S."/>
            <person name="Nguyen H.D.T."/>
            <person name="van Gent-Pelzer M.P.E."/>
            <person name="Joly D.L."/>
            <person name="van de Geest H.C."/>
            <person name="Bonants P.J.M."/>
            <person name="Smith D.S."/>
            <person name="Levesque C.A."/>
            <person name="van der Lee T.A.J."/>
        </authorList>
    </citation>
    <scope>NUCLEOTIDE SEQUENCE [LARGE SCALE GENOMIC DNA]</scope>
    <source>
        <strain evidence="3 4">CBS 675.73</strain>
    </source>
</reference>
<dbReference type="Proteomes" id="UP000320333">
    <property type="component" value="Unassembled WGS sequence"/>
</dbReference>
<comment type="similarity">
    <text evidence="1">Belongs to the allantoicase family.</text>
</comment>
<evidence type="ECO:0000313" key="4">
    <source>
        <dbReference type="Proteomes" id="UP000320333"/>
    </source>
</evidence>
<feature type="domain" description="Allantoicase" evidence="2">
    <location>
        <begin position="21"/>
        <end position="186"/>
    </location>
</feature>
<dbReference type="EMBL" id="QEAP01000598">
    <property type="protein sequence ID" value="TPX63578.1"/>
    <property type="molecule type" value="Genomic_DNA"/>
</dbReference>